<organism evidence="1 2">
    <name type="scientific">Liparis tanakae</name>
    <name type="common">Tanaka's snailfish</name>
    <dbReference type="NCBI Taxonomy" id="230148"/>
    <lineage>
        <taxon>Eukaryota</taxon>
        <taxon>Metazoa</taxon>
        <taxon>Chordata</taxon>
        <taxon>Craniata</taxon>
        <taxon>Vertebrata</taxon>
        <taxon>Euteleostomi</taxon>
        <taxon>Actinopterygii</taxon>
        <taxon>Neopterygii</taxon>
        <taxon>Teleostei</taxon>
        <taxon>Neoteleostei</taxon>
        <taxon>Acanthomorphata</taxon>
        <taxon>Eupercaria</taxon>
        <taxon>Perciformes</taxon>
        <taxon>Cottioidei</taxon>
        <taxon>Cottales</taxon>
        <taxon>Liparidae</taxon>
        <taxon>Liparis</taxon>
    </lineage>
</organism>
<sequence>MDSGLHIKMISNGQKTNWRTENVIRRNPNSCEERGGWGGGGVNGNASVYLVTHDSKNCPSTVVLKLWGATLRERRILQTVILQLLKPERQINLKVLTLFPIEWV</sequence>
<keyword evidence="2" id="KW-1185">Reference proteome</keyword>
<evidence type="ECO:0000313" key="1">
    <source>
        <dbReference type="EMBL" id="TNN46209.1"/>
    </source>
</evidence>
<reference evidence="1 2" key="1">
    <citation type="submission" date="2019-03" db="EMBL/GenBank/DDBJ databases">
        <title>First draft genome of Liparis tanakae, snailfish: a comprehensive survey of snailfish specific genes.</title>
        <authorList>
            <person name="Kim W."/>
            <person name="Song I."/>
            <person name="Jeong J.-H."/>
            <person name="Kim D."/>
            <person name="Kim S."/>
            <person name="Ryu S."/>
            <person name="Song J.Y."/>
            <person name="Lee S.K."/>
        </authorList>
    </citation>
    <scope>NUCLEOTIDE SEQUENCE [LARGE SCALE GENOMIC DNA]</scope>
    <source>
        <tissue evidence="1">Muscle</tissue>
    </source>
</reference>
<dbReference type="EMBL" id="SRLO01000802">
    <property type="protein sequence ID" value="TNN46209.1"/>
    <property type="molecule type" value="Genomic_DNA"/>
</dbReference>
<gene>
    <name evidence="1" type="ORF">EYF80_043598</name>
</gene>
<dbReference type="AlphaFoldDB" id="A0A4Z2FY96"/>
<dbReference type="Proteomes" id="UP000314294">
    <property type="component" value="Unassembled WGS sequence"/>
</dbReference>
<evidence type="ECO:0000313" key="2">
    <source>
        <dbReference type="Proteomes" id="UP000314294"/>
    </source>
</evidence>
<name>A0A4Z2FY96_9TELE</name>
<accession>A0A4Z2FY96</accession>
<comment type="caution">
    <text evidence="1">The sequence shown here is derived from an EMBL/GenBank/DDBJ whole genome shotgun (WGS) entry which is preliminary data.</text>
</comment>
<proteinExistence type="predicted"/>
<protein>
    <submittedName>
        <fullName evidence="1">Uncharacterized protein</fullName>
    </submittedName>
</protein>